<dbReference type="PANTHER" id="PTHR43344">
    <property type="entry name" value="PHOSPHOSERINE PHOSPHATASE"/>
    <property type="match status" value="1"/>
</dbReference>
<dbReference type="AlphaFoldDB" id="A0A094YR84"/>
<dbReference type="Proteomes" id="UP000029448">
    <property type="component" value="Unassembled WGS sequence"/>
</dbReference>
<dbReference type="PANTHER" id="PTHR43344:SF2">
    <property type="entry name" value="PHOSPHOSERINE PHOSPHATASE"/>
    <property type="match status" value="1"/>
</dbReference>
<dbReference type="InterPro" id="IPR050582">
    <property type="entry name" value="HAD-like_SerB"/>
</dbReference>
<evidence type="ECO:0000256" key="3">
    <source>
        <dbReference type="ARBA" id="ARBA00012640"/>
    </source>
</evidence>
<evidence type="ECO:0000256" key="9">
    <source>
        <dbReference type="ARBA" id="ARBA00048138"/>
    </source>
</evidence>
<comment type="catalytic activity">
    <reaction evidence="10">
        <text>O-phospho-D-serine + H2O = D-serine + phosphate</text>
        <dbReference type="Rhea" id="RHEA:24873"/>
        <dbReference type="ChEBI" id="CHEBI:15377"/>
        <dbReference type="ChEBI" id="CHEBI:35247"/>
        <dbReference type="ChEBI" id="CHEBI:43474"/>
        <dbReference type="ChEBI" id="CHEBI:58680"/>
        <dbReference type="EC" id="3.1.3.3"/>
    </reaction>
</comment>
<evidence type="ECO:0000256" key="1">
    <source>
        <dbReference type="ARBA" id="ARBA00001946"/>
    </source>
</evidence>
<dbReference type="EMBL" id="JOKM01000037">
    <property type="protein sequence ID" value="KGB24585.1"/>
    <property type="molecule type" value="Genomic_DNA"/>
</dbReference>
<feature type="region of interest" description="Disordered" evidence="11">
    <location>
        <begin position="384"/>
        <end position="414"/>
    </location>
</feature>
<organism evidence="12 13">
    <name type="scientific">Acetobacter tropicalis</name>
    <dbReference type="NCBI Taxonomy" id="104102"/>
    <lineage>
        <taxon>Bacteria</taxon>
        <taxon>Pseudomonadati</taxon>
        <taxon>Pseudomonadota</taxon>
        <taxon>Alphaproteobacteria</taxon>
        <taxon>Acetobacterales</taxon>
        <taxon>Acetobacteraceae</taxon>
        <taxon>Acetobacter</taxon>
    </lineage>
</organism>
<dbReference type="PATRIC" id="fig|104102.7.peg.1096"/>
<dbReference type="GO" id="GO:0005737">
    <property type="term" value="C:cytoplasm"/>
    <property type="evidence" value="ECO:0007669"/>
    <property type="project" value="TreeGrafter"/>
</dbReference>
<dbReference type="GO" id="GO:0006564">
    <property type="term" value="P:L-serine biosynthetic process"/>
    <property type="evidence" value="ECO:0007669"/>
    <property type="project" value="UniProtKB-KW"/>
</dbReference>
<sequence length="414" mass="45419">MTTFDRRSFLACTAALMGSRPAFGIPTNNAPLSPLKWAPRNRRLLSELIVSRPTSGRPYAVFDWDNTCIFGDCQETLLQFMLETFSFALTPACFEHVIKQDVPEGELGPHFLNQDGKQIRFSHLAEDMTRDYTELWSRYGAWSPARAPVPSHITALVALRARLLFSYRAIDAVAGPEVALYWIIRLLCGMTETDIVTLAAMANHWALGRDIGYVEHIVPPERSGRSGILQCKVFHGLRLTPEIADLQAALRQADIDVFICSASLETVVRVFATAPGFGYGLPADNILGVRMSWPSGKLGAQPAADWPLTYGAGKVDAIRHRLVRERGHGPVLVCGDSGGDTAMQTAFSDTRLSVIINRLADGTEGALSQRAANEMTSSTPRFILQGRDDNTGEWRPSEETLGFGSQTPRLLGGN</sequence>
<feature type="compositionally biased region" description="Basic and acidic residues" evidence="11">
    <location>
        <begin position="386"/>
        <end position="398"/>
    </location>
</feature>
<dbReference type="EC" id="3.1.3.3" evidence="3"/>
<accession>A0A094YR84</accession>
<dbReference type="InterPro" id="IPR036412">
    <property type="entry name" value="HAD-like_sf"/>
</dbReference>
<gene>
    <name evidence="12" type="ORF">AtDm6_1105</name>
</gene>
<comment type="caution">
    <text evidence="12">The sequence shown here is derived from an EMBL/GenBank/DDBJ whole genome shotgun (WGS) entry which is preliminary data.</text>
</comment>
<dbReference type="GO" id="GO:0036424">
    <property type="term" value="F:L-phosphoserine phosphatase activity"/>
    <property type="evidence" value="ECO:0007669"/>
    <property type="project" value="TreeGrafter"/>
</dbReference>
<keyword evidence="13" id="KW-1185">Reference proteome</keyword>
<reference evidence="12 13" key="1">
    <citation type="submission" date="2014-06" db="EMBL/GenBank/DDBJ databases">
        <title>Functional and comparative genomic analyses of the Drosophila gut microbiota identify candidate symbiosis factors.</title>
        <authorList>
            <person name="Newell P.D."/>
            <person name="Chaston J.M."/>
            <person name="Douglas A.E."/>
        </authorList>
    </citation>
    <scope>NUCLEOTIDE SEQUENCE [LARGE SCALE GENOMIC DNA]</scope>
    <source>
        <strain evidence="12 13">DmCS_006</strain>
    </source>
</reference>
<evidence type="ECO:0000256" key="8">
    <source>
        <dbReference type="ARBA" id="ARBA00023299"/>
    </source>
</evidence>
<dbReference type="Gene3D" id="3.40.50.1000">
    <property type="entry name" value="HAD superfamily/HAD-like"/>
    <property type="match status" value="1"/>
</dbReference>
<comment type="catalytic activity">
    <reaction evidence="9">
        <text>O-phospho-L-serine + H2O = L-serine + phosphate</text>
        <dbReference type="Rhea" id="RHEA:21208"/>
        <dbReference type="ChEBI" id="CHEBI:15377"/>
        <dbReference type="ChEBI" id="CHEBI:33384"/>
        <dbReference type="ChEBI" id="CHEBI:43474"/>
        <dbReference type="ChEBI" id="CHEBI:57524"/>
        <dbReference type="EC" id="3.1.3.3"/>
    </reaction>
</comment>
<dbReference type="Pfam" id="PF12710">
    <property type="entry name" value="HAD"/>
    <property type="match status" value="1"/>
</dbReference>
<name>A0A094YR84_9PROT</name>
<evidence type="ECO:0000256" key="6">
    <source>
        <dbReference type="ARBA" id="ARBA00022801"/>
    </source>
</evidence>
<evidence type="ECO:0000256" key="11">
    <source>
        <dbReference type="SAM" id="MobiDB-lite"/>
    </source>
</evidence>
<evidence type="ECO:0000313" key="12">
    <source>
        <dbReference type="EMBL" id="KGB24585.1"/>
    </source>
</evidence>
<dbReference type="GO" id="GO:0000287">
    <property type="term" value="F:magnesium ion binding"/>
    <property type="evidence" value="ECO:0007669"/>
    <property type="project" value="TreeGrafter"/>
</dbReference>
<comment type="cofactor">
    <cofactor evidence="1">
        <name>Mg(2+)</name>
        <dbReference type="ChEBI" id="CHEBI:18420"/>
    </cofactor>
</comment>
<dbReference type="InterPro" id="IPR023214">
    <property type="entry name" value="HAD_sf"/>
</dbReference>
<evidence type="ECO:0000256" key="4">
    <source>
        <dbReference type="ARBA" id="ARBA00022605"/>
    </source>
</evidence>
<evidence type="ECO:0000256" key="7">
    <source>
        <dbReference type="ARBA" id="ARBA00022842"/>
    </source>
</evidence>
<evidence type="ECO:0000256" key="5">
    <source>
        <dbReference type="ARBA" id="ARBA00022723"/>
    </source>
</evidence>
<evidence type="ECO:0000256" key="10">
    <source>
        <dbReference type="ARBA" id="ARBA00048523"/>
    </source>
</evidence>
<dbReference type="STRING" id="104102.AtDm6_1105"/>
<keyword evidence="5" id="KW-0479">Metal-binding</keyword>
<evidence type="ECO:0000313" key="13">
    <source>
        <dbReference type="Proteomes" id="UP000029448"/>
    </source>
</evidence>
<keyword evidence="6 12" id="KW-0378">Hydrolase</keyword>
<dbReference type="SUPFAM" id="SSF56784">
    <property type="entry name" value="HAD-like"/>
    <property type="match status" value="1"/>
</dbReference>
<protein>
    <recommendedName>
        <fullName evidence="3">phosphoserine phosphatase</fullName>
        <ecNumber evidence="3">3.1.3.3</ecNumber>
    </recommendedName>
</protein>
<evidence type="ECO:0000256" key="2">
    <source>
        <dbReference type="ARBA" id="ARBA00005135"/>
    </source>
</evidence>
<keyword evidence="4" id="KW-0028">Amino-acid biosynthesis</keyword>
<proteinExistence type="predicted"/>
<dbReference type="Gene3D" id="1.20.1440.320">
    <property type="match status" value="1"/>
</dbReference>
<keyword evidence="7" id="KW-0460">Magnesium</keyword>
<keyword evidence="8" id="KW-0718">Serine biosynthesis</keyword>
<comment type="pathway">
    <text evidence="2">Amino-acid biosynthesis; L-serine biosynthesis; L-serine from 3-phospho-D-glycerate: step 3/3.</text>
</comment>